<accession>A0A1L9RTN3</accession>
<keyword evidence="4 6" id="KW-1133">Transmembrane helix</keyword>
<dbReference type="GO" id="GO:0005778">
    <property type="term" value="C:peroxisomal membrane"/>
    <property type="evidence" value="ECO:0007669"/>
    <property type="project" value="TreeGrafter"/>
</dbReference>
<dbReference type="GeneID" id="63749369"/>
<organism evidence="7 8">
    <name type="scientific">Aspergillus wentii DTO 134E9</name>
    <dbReference type="NCBI Taxonomy" id="1073089"/>
    <lineage>
        <taxon>Eukaryota</taxon>
        <taxon>Fungi</taxon>
        <taxon>Dikarya</taxon>
        <taxon>Ascomycota</taxon>
        <taxon>Pezizomycotina</taxon>
        <taxon>Eurotiomycetes</taxon>
        <taxon>Eurotiomycetidae</taxon>
        <taxon>Eurotiales</taxon>
        <taxon>Aspergillaceae</taxon>
        <taxon>Aspergillus</taxon>
        <taxon>Aspergillus subgen. Cremei</taxon>
    </lineage>
</organism>
<feature type="transmembrane region" description="Helical" evidence="6">
    <location>
        <begin position="136"/>
        <end position="158"/>
    </location>
</feature>
<gene>
    <name evidence="7" type="ORF">ASPWEDRAFT_312145</name>
</gene>
<evidence type="ECO:0000313" key="8">
    <source>
        <dbReference type="Proteomes" id="UP000184383"/>
    </source>
</evidence>
<dbReference type="Proteomes" id="UP000184383">
    <property type="component" value="Unassembled WGS sequence"/>
</dbReference>
<name>A0A1L9RTN3_ASPWE</name>
<reference evidence="8" key="1">
    <citation type="journal article" date="2017" name="Genome Biol.">
        <title>Comparative genomics reveals high biological diversity and specific adaptations in the industrially and medically important fungal genus Aspergillus.</title>
        <authorList>
            <person name="de Vries R.P."/>
            <person name="Riley R."/>
            <person name="Wiebenga A."/>
            <person name="Aguilar-Osorio G."/>
            <person name="Amillis S."/>
            <person name="Uchima C.A."/>
            <person name="Anderluh G."/>
            <person name="Asadollahi M."/>
            <person name="Askin M."/>
            <person name="Barry K."/>
            <person name="Battaglia E."/>
            <person name="Bayram O."/>
            <person name="Benocci T."/>
            <person name="Braus-Stromeyer S.A."/>
            <person name="Caldana C."/>
            <person name="Canovas D."/>
            <person name="Cerqueira G.C."/>
            <person name="Chen F."/>
            <person name="Chen W."/>
            <person name="Choi C."/>
            <person name="Clum A."/>
            <person name="Dos Santos R.A."/>
            <person name="Damasio A.R."/>
            <person name="Diallinas G."/>
            <person name="Emri T."/>
            <person name="Fekete E."/>
            <person name="Flipphi M."/>
            <person name="Freyberg S."/>
            <person name="Gallo A."/>
            <person name="Gournas C."/>
            <person name="Habgood R."/>
            <person name="Hainaut M."/>
            <person name="Harispe M.L."/>
            <person name="Henrissat B."/>
            <person name="Hilden K.S."/>
            <person name="Hope R."/>
            <person name="Hossain A."/>
            <person name="Karabika E."/>
            <person name="Karaffa L."/>
            <person name="Karanyi Z."/>
            <person name="Krasevec N."/>
            <person name="Kuo A."/>
            <person name="Kusch H."/>
            <person name="LaButti K."/>
            <person name="Lagendijk E.L."/>
            <person name="Lapidus A."/>
            <person name="Levasseur A."/>
            <person name="Lindquist E."/>
            <person name="Lipzen A."/>
            <person name="Logrieco A.F."/>
            <person name="MacCabe A."/>
            <person name="Maekelae M.R."/>
            <person name="Malavazi I."/>
            <person name="Melin P."/>
            <person name="Meyer V."/>
            <person name="Mielnichuk N."/>
            <person name="Miskei M."/>
            <person name="Molnar A.P."/>
            <person name="Mule G."/>
            <person name="Ngan C.Y."/>
            <person name="Orejas M."/>
            <person name="Orosz E."/>
            <person name="Ouedraogo J.P."/>
            <person name="Overkamp K.M."/>
            <person name="Park H.-S."/>
            <person name="Perrone G."/>
            <person name="Piumi F."/>
            <person name="Punt P.J."/>
            <person name="Ram A.F."/>
            <person name="Ramon A."/>
            <person name="Rauscher S."/>
            <person name="Record E."/>
            <person name="Riano-Pachon D.M."/>
            <person name="Robert V."/>
            <person name="Roehrig J."/>
            <person name="Ruller R."/>
            <person name="Salamov A."/>
            <person name="Salih N.S."/>
            <person name="Samson R.A."/>
            <person name="Sandor E."/>
            <person name="Sanguinetti M."/>
            <person name="Schuetze T."/>
            <person name="Sepcic K."/>
            <person name="Shelest E."/>
            <person name="Sherlock G."/>
            <person name="Sophianopoulou V."/>
            <person name="Squina F.M."/>
            <person name="Sun H."/>
            <person name="Susca A."/>
            <person name="Todd R.B."/>
            <person name="Tsang A."/>
            <person name="Unkles S.E."/>
            <person name="van de Wiele N."/>
            <person name="van Rossen-Uffink D."/>
            <person name="Oliveira J.V."/>
            <person name="Vesth T.C."/>
            <person name="Visser J."/>
            <person name="Yu J.-H."/>
            <person name="Zhou M."/>
            <person name="Andersen M.R."/>
            <person name="Archer D.B."/>
            <person name="Baker S.E."/>
            <person name="Benoit I."/>
            <person name="Brakhage A.A."/>
            <person name="Braus G.H."/>
            <person name="Fischer R."/>
            <person name="Frisvad J.C."/>
            <person name="Goldman G.H."/>
            <person name="Houbraken J."/>
            <person name="Oakley B."/>
            <person name="Pocsi I."/>
            <person name="Scazzocchio C."/>
            <person name="Seiboth B."/>
            <person name="vanKuyk P.A."/>
            <person name="Wortman J."/>
            <person name="Dyer P.S."/>
            <person name="Grigoriev I.V."/>
        </authorList>
    </citation>
    <scope>NUCLEOTIDE SEQUENCE [LARGE SCALE GENOMIC DNA]</scope>
    <source>
        <strain evidence="8">DTO 134E9</strain>
    </source>
</reference>
<dbReference type="OrthoDB" id="10267969at2759"/>
<dbReference type="STRING" id="1073089.A0A1L9RTN3"/>
<comment type="subcellular location">
    <subcellularLocation>
        <location evidence="1">Membrane</location>
        <topology evidence="1">Multi-pass membrane protein</topology>
    </subcellularLocation>
</comment>
<evidence type="ECO:0000256" key="4">
    <source>
        <dbReference type="ARBA" id="ARBA00022989"/>
    </source>
</evidence>
<evidence type="ECO:0000313" key="7">
    <source>
        <dbReference type="EMBL" id="OJJ38167.1"/>
    </source>
</evidence>
<dbReference type="VEuPathDB" id="FungiDB:ASPWEDRAFT_312145"/>
<protein>
    <recommendedName>
        <fullName evidence="9">Mpv17/PMP22 family protein</fullName>
    </recommendedName>
</protein>
<evidence type="ECO:0008006" key="9">
    <source>
        <dbReference type="Google" id="ProtNLM"/>
    </source>
</evidence>
<evidence type="ECO:0000256" key="3">
    <source>
        <dbReference type="ARBA" id="ARBA00022692"/>
    </source>
</evidence>
<dbReference type="AlphaFoldDB" id="A0A1L9RTN3"/>
<evidence type="ECO:0000256" key="1">
    <source>
        <dbReference type="ARBA" id="ARBA00004141"/>
    </source>
</evidence>
<feature type="transmembrane region" description="Helical" evidence="6">
    <location>
        <begin position="39"/>
        <end position="59"/>
    </location>
</feature>
<evidence type="ECO:0000256" key="2">
    <source>
        <dbReference type="ARBA" id="ARBA00006824"/>
    </source>
</evidence>
<keyword evidence="3 6" id="KW-0812">Transmembrane</keyword>
<dbReference type="Pfam" id="PF04117">
    <property type="entry name" value="Mpv17_PMP22"/>
    <property type="match status" value="1"/>
</dbReference>
<evidence type="ECO:0000256" key="5">
    <source>
        <dbReference type="ARBA" id="ARBA00023136"/>
    </source>
</evidence>
<sequence length="222" mass="24553">MPSALTTTLIQSTFLNVFSNLLAQVIDQHGKNKPFTLNVLALLQFMTYAIIIVPINFVWQKHLEARYPGFPRASSTQTNNASALGSTAASGSDAAAARSSIDAEDLLPRKEKPARWKPARPQLQKQSGLRNFAIKFILDQTVGSVMNIVLFVILINLLKGSGWGRAWELVCEDFRPIMIARLKYRPIVSTLLYTVVPVDRRVVFGSACGVIWGVYLSLYAAV</sequence>
<dbReference type="PANTHER" id="PTHR11266:SF80">
    <property type="entry name" value="PEROXISOMAL MEMBRANE PROTEIN 2"/>
    <property type="match status" value="1"/>
</dbReference>
<comment type="similarity">
    <text evidence="2 6">Belongs to the peroxisomal membrane protein PXMP2/4 family.</text>
</comment>
<feature type="transmembrane region" description="Helical" evidence="6">
    <location>
        <begin position="202"/>
        <end position="221"/>
    </location>
</feature>
<dbReference type="EMBL" id="KV878210">
    <property type="protein sequence ID" value="OJJ38167.1"/>
    <property type="molecule type" value="Genomic_DNA"/>
</dbReference>
<dbReference type="InterPro" id="IPR007248">
    <property type="entry name" value="Mpv17_PMP22"/>
</dbReference>
<keyword evidence="5 6" id="KW-0472">Membrane</keyword>
<dbReference type="PANTHER" id="PTHR11266">
    <property type="entry name" value="PEROXISOMAL MEMBRANE PROTEIN 2, PXMP2 MPV17"/>
    <property type="match status" value="1"/>
</dbReference>
<keyword evidence="8" id="KW-1185">Reference proteome</keyword>
<evidence type="ECO:0000256" key="6">
    <source>
        <dbReference type="RuleBase" id="RU363053"/>
    </source>
</evidence>
<proteinExistence type="inferred from homology"/>
<dbReference type="RefSeq" id="XP_040691843.1">
    <property type="nucleotide sequence ID" value="XM_040833521.1"/>
</dbReference>